<organism evidence="2 3">
    <name type="scientific">Rangifer tarandus platyrhynchus</name>
    <name type="common">Svalbard reindeer</name>
    <dbReference type="NCBI Taxonomy" id="3082113"/>
    <lineage>
        <taxon>Eukaryota</taxon>
        <taxon>Metazoa</taxon>
        <taxon>Chordata</taxon>
        <taxon>Craniata</taxon>
        <taxon>Vertebrata</taxon>
        <taxon>Euteleostomi</taxon>
        <taxon>Mammalia</taxon>
        <taxon>Eutheria</taxon>
        <taxon>Laurasiatheria</taxon>
        <taxon>Artiodactyla</taxon>
        <taxon>Ruminantia</taxon>
        <taxon>Pecora</taxon>
        <taxon>Cervidae</taxon>
        <taxon>Odocoileinae</taxon>
        <taxon>Rangifer</taxon>
    </lineage>
</organism>
<evidence type="ECO:0000256" key="1">
    <source>
        <dbReference type="SAM" id="MobiDB-lite"/>
    </source>
</evidence>
<evidence type="ECO:0000313" key="2">
    <source>
        <dbReference type="EMBL" id="CAI9155321.1"/>
    </source>
</evidence>
<dbReference type="EMBL" id="OX459948">
    <property type="protein sequence ID" value="CAI9155321.1"/>
    <property type="molecule type" value="Genomic_DNA"/>
</dbReference>
<name>A0ABN8Y214_RANTA</name>
<keyword evidence="3" id="KW-1185">Reference proteome</keyword>
<feature type="region of interest" description="Disordered" evidence="1">
    <location>
        <begin position="81"/>
        <end position="101"/>
    </location>
</feature>
<gene>
    <name evidence="2" type="ORF">MRATA1EN1_LOCUS4283</name>
</gene>
<proteinExistence type="predicted"/>
<sequence>MTLKRGRCDRIQHRIPALKLCEGQRIFGREKEVLKQIPNGEAMGASKDIKKVSRVTQVINNGGNTLSERKEMSFVKAETMGGNISFPSSSTRPGTQRVSSA</sequence>
<feature type="compositionally biased region" description="Polar residues" evidence="1">
    <location>
        <begin position="85"/>
        <end position="101"/>
    </location>
</feature>
<evidence type="ECO:0000313" key="3">
    <source>
        <dbReference type="Proteomes" id="UP001176941"/>
    </source>
</evidence>
<dbReference type="Proteomes" id="UP001176941">
    <property type="component" value="Chromosome 12"/>
</dbReference>
<accession>A0ABN8Y214</accession>
<reference evidence="2" key="1">
    <citation type="submission" date="2023-04" db="EMBL/GenBank/DDBJ databases">
        <authorList>
            <consortium name="ELIXIR-Norway"/>
        </authorList>
    </citation>
    <scope>NUCLEOTIDE SEQUENCE [LARGE SCALE GENOMIC DNA]</scope>
</reference>
<protein>
    <submittedName>
        <fullName evidence="2">Uncharacterized protein</fullName>
    </submittedName>
</protein>